<dbReference type="AlphaFoldDB" id="A0A140E788"/>
<sequence>MERPCERKTCFFKQETKTLKPQNNNMKRHSLNKLSTTGALGLLLVWSGSVAAEDYYVKTKGYRVEPEPDPPSYVRNLSKTQFEQFRDVKWLDVGLDFRSRYEYRENDYRPTGSRFKNDPDNIWLLRTRAYIGIHDILDPFRFVVEAQDSRSYNSLYPKTNSEVNEFDLIQGYGELYFENALGHNRPLSIRAGRQSLELLDRRLIGNNQFRNTTNNFEGYRVRFGKKQNNWDLDTFALQPVDRIMNEFDQPDEDTWVYGAVLSIKQWSEFITIQPYFLGRKVDGDPYNAVSASRKADMDIYAPGLRVYGVIPDTGFDYDTDINKQFGRFGKLSTTGPRTETLQQHDAIAYSLELGYTFDHDWKPRASAYYGYGSGDKSSRDNSNQRFDAFYGFNQPWSRNDYFSWDNIHAPKVRLEFTPYKDVQIDTGYNAYWMSSDGGGWNRAGLTGANGKTFLGHEFDIRLRHKLNPYVDWSLSYARFTPGDYTTSQATPTGPFTTEPSNFFFFEVSLNAFGDGKPTYK</sequence>
<dbReference type="Proteomes" id="UP000030512">
    <property type="component" value="Chromosome"/>
</dbReference>
<dbReference type="STRING" id="1538553.JT25_022710"/>
<dbReference type="Pfam" id="PF13372">
    <property type="entry name" value="Alginate_exp"/>
    <property type="match status" value="1"/>
</dbReference>
<dbReference type="InterPro" id="IPR053728">
    <property type="entry name" value="Alginate_Permeability_Chnl"/>
</dbReference>
<protein>
    <recommendedName>
        <fullName evidence="1">Alginate export domain-containing protein</fullName>
    </recommendedName>
</protein>
<organism evidence="2 3">
    <name type="scientific">Methylomonas denitrificans</name>
    <dbReference type="NCBI Taxonomy" id="1538553"/>
    <lineage>
        <taxon>Bacteria</taxon>
        <taxon>Pseudomonadati</taxon>
        <taxon>Pseudomonadota</taxon>
        <taxon>Gammaproteobacteria</taxon>
        <taxon>Methylococcales</taxon>
        <taxon>Methylococcaceae</taxon>
        <taxon>Methylomonas</taxon>
    </lineage>
</organism>
<evidence type="ECO:0000313" key="3">
    <source>
        <dbReference type="Proteomes" id="UP000030512"/>
    </source>
</evidence>
<dbReference type="EMBL" id="CP014476">
    <property type="protein sequence ID" value="AMK79262.1"/>
    <property type="molecule type" value="Genomic_DNA"/>
</dbReference>
<keyword evidence="3" id="KW-1185">Reference proteome</keyword>
<feature type="domain" description="Alginate export" evidence="1">
    <location>
        <begin position="90"/>
        <end position="489"/>
    </location>
</feature>
<evidence type="ECO:0000259" key="1">
    <source>
        <dbReference type="Pfam" id="PF13372"/>
    </source>
</evidence>
<dbReference type="Gene3D" id="2.40.160.100">
    <property type="match status" value="1"/>
</dbReference>
<evidence type="ECO:0000313" key="2">
    <source>
        <dbReference type="EMBL" id="AMK79262.1"/>
    </source>
</evidence>
<name>A0A140E788_9GAMM</name>
<proteinExistence type="predicted"/>
<dbReference type="OrthoDB" id="9789168at2"/>
<accession>A0A140E788</accession>
<dbReference type="InterPro" id="IPR025388">
    <property type="entry name" value="Alginate_export_dom"/>
</dbReference>
<gene>
    <name evidence="2" type="ORF">JT25_022710</name>
</gene>
<dbReference type="KEGG" id="mdn:JT25_022710"/>
<reference evidence="2 3" key="1">
    <citation type="journal article" date="2015" name="Environ. Microbiol.">
        <title>Methane oxidation coupled to nitrate reduction under hypoxia by the Gammaproteobacterium Methylomonas denitrificans, sp. nov. type strain FJG1.</title>
        <authorList>
            <person name="Kits K.D."/>
            <person name="Klotz M.G."/>
            <person name="Stein L.Y."/>
        </authorList>
    </citation>
    <scope>NUCLEOTIDE SEQUENCE [LARGE SCALE GENOMIC DNA]</scope>
    <source>
        <strain evidence="2 3">FJG1</strain>
    </source>
</reference>